<organism evidence="5 6">
    <name type="scientific">Streptomyces alboniger</name>
    <dbReference type="NCBI Taxonomy" id="132473"/>
    <lineage>
        <taxon>Bacteria</taxon>
        <taxon>Bacillati</taxon>
        <taxon>Actinomycetota</taxon>
        <taxon>Actinomycetes</taxon>
        <taxon>Kitasatosporales</taxon>
        <taxon>Streptomycetaceae</taxon>
        <taxon>Streptomyces</taxon>
        <taxon>Streptomyces aurantiacus group</taxon>
    </lineage>
</organism>
<gene>
    <name evidence="5" type="ORF">CP975_02020</name>
</gene>
<dbReference type="Gene3D" id="3.30.465.10">
    <property type="match status" value="1"/>
</dbReference>
<dbReference type="OrthoDB" id="9775082at2"/>
<keyword evidence="2" id="KW-0274">FAD</keyword>
<dbReference type="AlphaFoldDB" id="A0A5J6HP83"/>
<dbReference type="Gene3D" id="3.40.462.20">
    <property type="match status" value="1"/>
</dbReference>
<evidence type="ECO:0000313" key="5">
    <source>
        <dbReference type="EMBL" id="QEV22046.1"/>
    </source>
</evidence>
<sequence>MGDPVLGVGSPLGGGTVYPNFPDPETPEWQRAYHGANFERLTQVKARFDPDNVFRFPHSIPVA</sequence>
<dbReference type="InterPro" id="IPR016169">
    <property type="entry name" value="FAD-bd_PCMH_sub2"/>
</dbReference>
<dbReference type="Proteomes" id="UP000326553">
    <property type="component" value="Chromosome"/>
</dbReference>
<dbReference type="GO" id="GO:0016491">
    <property type="term" value="F:oxidoreductase activity"/>
    <property type="evidence" value="ECO:0007669"/>
    <property type="project" value="InterPro"/>
</dbReference>
<evidence type="ECO:0000313" key="6">
    <source>
        <dbReference type="Proteomes" id="UP000326553"/>
    </source>
</evidence>
<reference evidence="5 6" key="1">
    <citation type="submission" date="2017-09" db="EMBL/GenBank/DDBJ databases">
        <authorList>
            <person name="Lee N."/>
            <person name="Cho B.-K."/>
        </authorList>
    </citation>
    <scope>NUCLEOTIDE SEQUENCE [LARGE SCALE GENOMIC DNA]</scope>
    <source>
        <strain evidence="5 6">ATCC 12461</strain>
    </source>
</reference>
<feature type="region of interest" description="Disordered" evidence="3">
    <location>
        <begin position="1"/>
        <end position="24"/>
    </location>
</feature>
<protein>
    <recommendedName>
        <fullName evidence="4">Berberine/berberine-like domain-containing protein</fullName>
    </recommendedName>
</protein>
<keyword evidence="1" id="KW-0285">Flavoprotein</keyword>
<dbReference type="InterPro" id="IPR012951">
    <property type="entry name" value="BBE"/>
</dbReference>
<evidence type="ECO:0000256" key="3">
    <source>
        <dbReference type="SAM" id="MobiDB-lite"/>
    </source>
</evidence>
<dbReference type="EMBL" id="CP023695">
    <property type="protein sequence ID" value="QEV22046.1"/>
    <property type="molecule type" value="Genomic_DNA"/>
</dbReference>
<dbReference type="GO" id="GO:0050660">
    <property type="term" value="F:flavin adenine dinucleotide binding"/>
    <property type="evidence" value="ECO:0007669"/>
    <property type="project" value="InterPro"/>
</dbReference>
<accession>A0A5J6HP83</accession>
<keyword evidence="6" id="KW-1185">Reference proteome</keyword>
<evidence type="ECO:0000256" key="1">
    <source>
        <dbReference type="ARBA" id="ARBA00022630"/>
    </source>
</evidence>
<name>A0A5J6HP83_STRAD</name>
<dbReference type="KEGG" id="salw:CP975_02020"/>
<evidence type="ECO:0000259" key="4">
    <source>
        <dbReference type="Pfam" id="PF08031"/>
    </source>
</evidence>
<feature type="domain" description="Berberine/berberine-like" evidence="4">
    <location>
        <begin position="17"/>
        <end position="61"/>
    </location>
</feature>
<proteinExistence type="predicted"/>
<dbReference type="InterPro" id="IPR016164">
    <property type="entry name" value="FAD-linked_Oxase-like_C"/>
</dbReference>
<dbReference type="RefSeq" id="WP_150477766.1">
    <property type="nucleotide sequence ID" value="NZ_CP023695.1"/>
</dbReference>
<dbReference type="Pfam" id="PF08031">
    <property type="entry name" value="BBE"/>
    <property type="match status" value="1"/>
</dbReference>
<dbReference type="SUPFAM" id="SSF55103">
    <property type="entry name" value="FAD-linked oxidases, C-terminal domain"/>
    <property type="match status" value="1"/>
</dbReference>
<evidence type="ECO:0000256" key="2">
    <source>
        <dbReference type="ARBA" id="ARBA00022827"/>
    </source>
</evidence>